<feature type="region of interest" description="Disordered" evidence="1">
    <location>
        <begin position="91"/>
        <end position="169"/>
    </location>
</feature>
<dbReference type="AlphaFoldDB" id="A0A1G9FHB5"/>
<accession>A0A1G9FHB5</accession>
<name>A0A1G9FHB5_9BACL</name>
<dbReference type="RefSeq" id="WP_092986355.1">
    <property type="nucleotide sequence ID" value="NZ_FNFY01000012.1"/>
</dbReference>
<organism evidence="2 3">
    <name type="scientific">Lacicoccus qingdaonensis</name>
    <dbReference type="NCBI Taxonomy" id="576118"/>
    <lineage>
        <taxon>Bacteria</taxon>
        <taxon>Bacillati</taxon>
        <taxon>Bacillota</taxon>
        <taxon>Bacilli</taxon>
        <taxon>Bacillales</taxon>
        <taxon>Salinicoccaceae</taxon>
        <taxon>Lacicoccus</taxon>
    </lineage>
</organism>
<evidence type="ECO:0000256" key="1">
    <source>
        <dbReference type="SAM" id="MobiDB-lite"/>
    </source>
</evidence>
<feature type="compositionally biased region" description="Acidic residues" evidence="1">
    <location>
        <begin position="111"/>
        <end position="123"/>
    </location>
</feature>
<sequence length="248" mass="27292">MKKTILTTTLALGLGVGGLAVTDDAEASEQNINKEELAEKAQNHSSELDNAPLHEGEYHYNFNLNQVDYDFQSDGVNYTWAYNGYADQSAENTAAKEQTSEQPAPQVTEEYVQEEQQVEEENVEQAQPADQETEEAPAVEEQPAAPAQNAEQPEQNTQQSESAADGSVKEQFHAAGGTQAMWDSIVMPESSGDPNAVNHLGYQGLGQTKEYWGTGSVETQTEGMIDYANERYGSVSEAIEFREANNWW</sequence>
<evidence type="ECO:0000313" key="2">
    <source>
        <dbReference type="EMBL" id="SDK87737.1"/>
    </source>
</evidence>
<protein>
    <submittedName>
        <fullName evidence="2">Uncharacterized protein</fullName>
    </submittedName>
</protein>
<feature type="compositionally biased region" description="Low complexity" evidence="1">
    <location>
        <begin position="139"/>
        <end position="155"/>
    </location>
</feature>
<dbReference type="Proteomes" id="UP000199008">
    <property type="component" value="Unassembled WGS sequence"/>
</dbReference>
<evidence type="ECO:0000313" key="3">
    <source>
        <dbReference type="Proteomes" id="UP000199008"/>
    </source>
</evidence>
<gene>
    <name evidence="2" type="ORF">SAMN05216216_11236</name>
</gene>
<keyword evidence="3" id="KW-1185">Reference proteome</keyword>
<feature type="compositionally biased region" description="Polar residues" evidence="1">
    <location>
        <begin position="91"/>
        <end position="105"/>
    </location>
</feature>
<reference evidence="3" key="1">
    <citation type="submission" date="2016-10" db="EMBL/GenBank/DDBJ databases">
        <authorList>
            <person name="Varghese N."/>
            <person name="Submissions S."/>
        </authorList>
    </citation>
    <scope>NUCLEOTIDE SEQUENCE [LARGE SCALE GENOMIC DNA]</scope>
    <source>
        <strain evidence="3">CGMCC 1.8895</strain>
    </source>
</reference>
<dbReference type="STRING" id="576118.SAMN05216216_11236"/>
<dbReference type="EMBL" id="FNFY01000012">
    <property type="protein sequence ID" value="SDK87737.1"/>
    <property type="molecule type" value="Genomic_DNA"/>
</dbReference>
<dbReference type="OrthoDB" id="2241791at2"/>
<proteinExistence type="predicted"/>